<comment type="similarity">
    <text evidence="3 11">Belongs to the PIGX family.</text>
</comment>
<evidence type="ECO:0000256" key="11">
    <source>
        <dbReference type="RuleBase" id="RU366056"/>
    </source>
</evidence>
<protein>
    <recommendedName>
        <fullName evidence="4 11">Protein PBN1</fullName>
    </recommendedName>
</protein>
<proteinExistence type="inferred from homology"/>
<evidence type="ECO:0000256" key="7">
    <source>
        <dbReference type="ARBA" id="ARBA00022824"/>
    </source>
</evidence>
<evidence type="ECO:0000256" key="3">
    <source>
        <dbReference type="ARBA" id="ARBA00010345"/>
    </source>
</evidence>
<keyword evidence="7 11" id="KW-0256">Endoplasmic reticulum</keyword>
<dbReference type="PANTHER" id="PTHR28533:SF1">
    <property type="entry name" value="PROTEIN PBN1"/>
    <property type="match status" value="1"/>
</dbReference>
<dbReference type="InterPro" id="IPR013233">
    <property type="entry name" value="PIG-X/PBN1"/>
</dbReference>
<dbReference type="UniPathway" id="UPA00196"/>
<dbReference type="InterPro" id="IPR042322">
    <property type="entry name" value="Pbn1"/>
</dbReference>
<evidence type="ECO:0000256" key="10">
    <source>
        <dbReference type="ARBA" id="ARBA00023180"/>
    </source>
</evidence>
<dbReference type="GO" id="GO:0006506">
    <property type="term" value="P:GPI anchor biosynthetic process"/>
    <property type="evidence" value="ECO:0007669"/>
    <property type="project" value="UniProtKB-UniPathway"/>
</dbReference>
<keyword evidence="8 11" id="KW-1133">Transmembrane helix</keyword>
<evidence type="ECO:0000313" key="12">
    <source>
        <dbReference type="EMBL" id="CDR42603.1"/>
    </source>
</evidence>
<evidence type="ECO:0000256" key="1">
    <source>
        <dbReference type="ARBA" id="ARBA00004643"/>
    </source>
</evidence>
<dbReference type="GO" id="GO:0000030">
    <property type="term" value="F:mannosyltransferase activity"/>
    <property type="evidence" value="ECO:0007669"/>
    <property type="project" value="TreeGrafter"/>
</dbReference>
<organism evidence="12">
    <name type="scientific">Rhodotorula toruloides</name>
    <name type="common">Yeast</name>
    <name type="synonym">Rhodosporidium toruloides</name>
    <dbReference type="NCBI Taxonomy" id="5286"/>
    <lineage>
        <taxon>Eukaryota</taxon>
        <taxon>Fungi</taxon>
        <taxon>Dikarya</taxon>
        <taxon>Basidiomycota</taxon>
        <taxon>Pucciniomycotina</taxon>
        <taxon>Microbotryomycetes</taxon>
        <taxon>Sporidiobolales</taxon>
        <taxon>Sporidiobolaceae</taxon>
        <taxon>Rhodotorula</taxon>
    </lineage>
</organism>
<dbReference type="AlphaFoldDB" id="A0A061B4N5"/>
<sequence>MSHYSASWASPLGGLHPTLQLHIDAVPTPSCALYTHISLPPHFIADKFQLVQLHREGKLGAYDASIGGRDSFGHAGEAGLEAPVWKAGEGSLLIRVREAEVGAGPPKRIHFEVPLHLRYQAPVKERHTDGLRQDVVEVEFPYPRVFWACPDGVSVPNSQACPPASLDPAFPHLPASTLHFLPANASIAGQPGCPPPSPPSLSLTAPTGVQADLPAVETTTAATIWLCFAFLVWTAVSTWRRSRREAVDEQKKRQ</sequence>
<keyword evidence="6 11" id="KW-0812">Transmembrane</keyword>
<dbReference type="PANTHER" id="PTHR28533">
    <property type="entry name" value="PROTEIN PBN1"/>
    <property type="match status" value="1"/>
</dbReference>
<dbReference type="GO" id="GO:1990529">
    <property type="term" value="C:glycosylphosphatidylinositol-mannosyltransferase I complex"/>
    <property type="evidence" value="ECO:0007669"/>
    <property type="project" value="TreeGrafter"/>
</dbReference>
<dbReference type="OrthoDB" id="5546453at2759"/>
<evidence type="ECO:0000256" key="5">
    <source>
        <dbReference type="ARBA" id="ARBA00022502"/>
    </source>
</evidence>
<evidence type="ECO:0000256" key="8">
    <source>
        <dbReference type="ARBA" id="ARBA00022989"/>
    </source>
</evidence>
<evidence type="ECO:0000256" key="6">
    <source>
        <dbReference type="ARBA" id="ARBA00022692"/>
    </source>
</evidence>
<keyword evidence="9 11" id="KW-0472">Membrane</keyword>
<name>A0A061B4N5_RHOTO</name>
<evidence type="ECO:0000256" key="9">
    <source>
        <dbReference type="ARBA" id="ARBA00023136"/>
    </source>
</evidence>
<dbReference type="SMART" id="SM00780">
    <property type="entry name" value="PIG-X"/>
    <property type="match status" value="1"/>
</dbReference>
<dbReference type="EMBL" id="LK052942">
    <property type="protein sequence ID" value="CDR42603.1"/>
    <property type="molecule type" value="Genomic_DNA"/>
</dbReference>
<dbReference type="Pfam" id="PF08320">
    <property type="entry name" value="PIG-X"/>
    <property type="match status" value="1"/>
</dbReference>
<evidence type="ECO:0000256" key="2">
    <source>
        <dbReference type="ARBA" id="ARBA00004687"/>
    </source>
</evidence>
<accession>A0A061B4N5</accession>
<comment type="subcellular location">
    <subcellularLocation>
        <location evidence="11">Endoplasmic reticulum membrane</location>
        <topology evidence="11">Single-pass membrane protein</topology>
    </subcellularLocation>
    <subcellularLocation>
        <location evidence="1">Endoplasmic reticulum membrane</location>
        <topology evidence="1">Single-pass type III membrane protein</topology>
    </subcellularLocation>
</comment>
<keyword evidence="10" id="KW-0325">Glycoprotein</keyword>
<feature type="transmembrane region" description="Helical" evidence="11">
    <location>
        <begin position="222"/>
        <end position="239"/>
    </location>
</feature>
<reference evidence="12" key="1">
    <citation type="journal article" date="2014" name="Genome Announc.">
        <title>Draft genome sequence of Rhodosporidium toruloides CECT1137, an oleaginous yeast of biotechnological interest.</title>
        <authorList>
            <person name="Morin N."/>
            <person name="Calcas X."/>
            <person name="Devillers H."/>
            <person name="Durrens P."/>
            <person name="Sherman D.J."/>
            <person name="Nicaud J.-M."/>
            <person name="Neuveglise C."/>
        </authorList>
    </citation>
    <scope>NUCLEOTIDE SEQUENCE</scope>
    <source>
        <strain evidence="12">CECT1137</strain>
    </source>
</reference>
<keyword evidence="5 11" id="KW-0337">GPI-anchor biosynthesis</keyword>
<dbReference type="GO" id="GO:0005789">
    <property type="term" value="C:endoplasmic reticulum membrane"/>
    <property type="evidence" value="ECO:0007669"/>
    <property type="project" value="UniProtKB-SubCell"/>
</dbReference>
<evidence type="ECO:0000256" key="4">
    <source>
        <dbReference type="ARBA" id="ARBA00020410"/>
    </source>
</evidence>
<gene>
    <name evidence="12" type="ORF">RHTO0S_07e02058g</name>
</gene>
<comment type="function">
    <text evidence="11">Required for proper folding and/or the stability of a subset of proteins in the endoplasmic reticulum. Component of glycosylphosphatidylinositol-mannosyltransferase 1 which transfers the first of the 4 mannoses in the GPI-anchor precursors during GPI-anchor biosynthesis. Probably acts by stabilizing the mannosyltransferase GPI14.</text>
</comment>
<comment type="pathway">
    <text evidence="2 11">Glycolipid biosynthesis; glycosylphosphatidylinositol-anchor biosynthesis.</text>
</comment>